<comment type="caution">
    <text evidence="1">The sequence shown here is derived from an EMBL/GenBank/DDBJ whole genome shotgun (WGS) entry which is preliminary data.</text>
</comment>
<evidence type="ECO:0000313" key="1">
    <source>
        <dbReference type="EMBL" id="MCC2177786.1"/>
    </source>
</evidence>
<evidence type="ECO:0000313" key="2">
    <source>
        <dbReference type="Proteomes" id="UP001298753"/>
    </source>
</evidence>
<protein>
    <submittedName>
        <fullName evidence="1">NAD(P)-binding domain-containing protein</fullName>
    </submittedName>
</protein>
<dbReference type="AlphaFoldDB" id="A0AAW4W4G8"/>
<dbReference type="GeneID" id="98661102"/>
<reference evidence="1 2" key="1">
    <citation type="submission" date="2021-10" db="EMBL/GenBank/DDBJ databases">
        <title>Anaerobic single-cell dispensing facilitates the cultivation of human gut bacteria.</title>
        <authorList>
            <person name="Afrizal A."/>
        </authorList>
    </citation>
    <scope>NUCLEOTIDE SEQUENCE [LARGE SCALE GENOMIC DNA]</scope>
    <source>
        <strain evidence="1 2">CLA-AA-H270</strain>
    </source>
</reference>
<accession>A0AAW4W4G8</accession>
<name>A0AAW4W4G8_9FIRM</name>
<keyword evidence="2" id="KW-1185">Reference proteome</keyword>
<gene>
    <name evidence="1" type="ORF">LKD22_11745</name>
</gene>
<dbReference type="Proteomes" id="UP001298753">
    <property type="component" value="Unassembled WGS sequence"/>
</dbReference>
<sequence length="164" mass="18237">MPQNVLVSVLGEGEYLQKLIRAILEKEVVPQRNLFLSAKNAAACKAAEGYDEVRICEDELAAMIKSEIVLLTASKREMPTELAKISSSSQKRVVVSVCDSEKVDLAYLTDRIAAATELIAAVLHRDEEGKLYATYEINKKARPFLRQPCKDMVDAMCEMINEEG</sequence>
<dbReference type="RefSeq" id="WP_110435346.1">
    <property type="nucleotide sequence ID" value="NZ_DBEZDI010000133.1"/>
</dbReference>
<dbReference type="EMBL" id="JAJEPX010000055">
    <property type="protein sequence ID" value="MCC2177786.1"/>
    <property type="molecule type" value="Genomic_DNA"/>
</dbReference>
<organism evidence="1 2">
    <name type="scientific">Agathobaculum butyriciproducens</name>
    <dbReference type="NCBI Taxonomy" id="1628085"/>
    <lineage>
        <taxon>Bacteria</taxon>
        <taxon>Bacillati</taxon>
        <taxon>Bacillota</taxon>
        <taxon>Clostridia</taxon>
        <taxon>Eubacteriales</taxon>
        <taxon>Butyricicoccaceae</taxon>
        <taxon>Agathobaculum</taxon>
    </lineage>
</organism>
<dbReference type="Gene3D" id="3.40.50.720">
    <property type="entry name" value="NAD(P)-binding Rossmann-like Domain"/>
    <property type="match status" value="1"/>
</dbReference>
<proteinExistence type="predicted"/>